<dbReference type="NCBIfam" id="TIGR04131">
    <property type="entry name" value="Bac_Flav_CTERM"/>
    <property type="match status" value="1"/>
</dbReference>
<proteinExistence type="predicted"/>
<dbReference type="SMART" id="SM00089">
    <property type="entry name" value="PKD"/>
    <property type="match status" value="5"/>
</dbReference>
<dbReference type="Pfam" id="PF17517">
    <property type="entry name" value="IgGFc_binding"/>
    <property type="match status" value="1"/>
</dbReference>
<dbReference type="InterPro" id="IPR035986">
    <property type="entry name" value="PKD_dom_sf"/>
</dbReference>
<dbReference type="InterPro" id="IPR026341">
    <property type="entry name" value="T9SS_type_B"/>
</dbReference>
<dbReference type="SUPFAM" id="SSF49299">
    <property type="entry name" value="PKD domain"/>
    <property type="match status" value="6"/>
</dbReference>
<dbReference type="RefSeq" id="WP_076382388.1">
    <property type="nucleotide sequence ID" value="NZ_AP017422.1"/>
</dbReference>
<keyword evidence="3" id="KW-1185">Reference proteome</keyword>
<dbReference type="Proteomes" id="UP000186917">
    <property type="component" value="Unassembled WGS sequence"/>
</dbReference>
<dbReference type="EMBL" id="FTOR01000013">
    <property type="protein sequence ID" value="SIT33760.1"/>
    <property type="molecule type" value="Genomic_DNA"/>
</dbReference>
<name>A0A173MBM5_9BACT</name>
<dbReference type="CDD" id="cd00146">
    <property type="entry name" value="PKD"/>
    <property type="match status" value="2"/>
</dbReference>
<dbReference type="Gene3D" id="2.60.40.10">
    <property type="entry name" value="Immunoglobulins"/>
    <property type="match status" value="6"/>
</dbReference>
<dbReference type="OrthoDB" id="7794186at2"/>
<dbReference type="PROSITE" id="PS50093">
    <property type="entry name" value="PKD"/>
    <property type="match status" value="4"/>
</dbReference>
<dbReference type="KEGG" id="fln:FLA_0938"/>
<evidence type="ECO:0000313" key="2">
    <source>
        <dbReference type="EMBL" id="SIT33760.1"/>
    </source>
</evidence>
<dbReference type="InterPro" id="IPR035234">
    <property type="entry name" value="IgGFc-bd_N"/>
</dbReference>
<feature type="domain" description="PKD" evidence="1">
    <location>
        <begin position="968"/>
        <end position="1037"/>
    </location>
</feature>
<organism evidence="2 3">
    <name type="scientific">Filimonas lacunae</name>
    <dbReference type="NCBI Taxonomy" id="477680"/>
    <lineage>
        <taxon>Bacteria</taxon>
        <taxon>Pseudomonadati</taxon>
        <taxon>Bacteroidota</taxon>
        <taxon>Chitinophagia</taxon>
        <taxon>Chitinophagales</taxon>
        <taxon>Chitinophagaceae</taxon>
        <taxon>Filimonas</taxon>
    </lineage>
</organism>
<dbReference type="InterPro" id="IPR000601">
    <property type="entry name" value="PKD_dom"/>
</dbReference>
<dbReference type="Pfam" id="PF00801">
    <property type="entry name" value="PKD"/>
    <property type="match status" value="1"/>
</dbReference>
<accession>A0A173MBM5</accession>
<dbReference type="Pfam" id="PF18911">
    <property type="entry name" value="PKD_4"/>
    <property type="match status" value="5"/>
</dbReference>
<feature type="domain" description="PKD" evidence="1">
    <location>
        <begin position="1138"/>
        <end position="1218"/>
    </location>
</feature>
<dbReference type="Pfam" id="PF13585">
    <property type="entry name" value="CHU_C"/>
    <property type="match status" value="1"/>
</dbReference>
<dbReference type="InterPro" id="IPR022409">
    <property type="entry name" value="PKD/Chitinase_dom"/>
</dbReference>
<evidence type="ECO:0000259" key="1">
    <source>
        <dbReference type="PROSITE" id="PS50093"/>
    </source>
</evidence>
<evidence type="ECO:0000313" key="3">
    <source>
        <dbReference type="Proteomes" id="UP000186917"/>
    </source>
</evidence>
<reference evidence="2" key="1">
    <citation type="submission" date="2017-01" db="EMBL/GenBank/DDBJ databases">
        <authorList>
            <person name="Mah S.A."/>
            <person name="Swanson W.J."/>
            <person name="Moy G.W."/>
            <person name="Vacquier V.D."/>
        </authorList>
    </citation>
    <scope>NUCLEOTIDE SEQUENCE [LARGE SCALE GENOMIC DNA]</scope>
    <source>
        <strain evidence="2">DSM 21054</strain>
    </source>
</reference>
<dbReference type="InterPro" id="IPR013783">
    <property type="entry name" value="Ig-like_fold"/>
</dbReference>
<feature type="domain" description="PKD" evidence="1">
    <location>
        <begin position="1052"/>
        <end position="1131"/>
    </location>
</feature>
<sequence length="1386" mass="146894">MKCKIIILIIALFAWYSGIAQNVTNKGLEFWVGYGHHQYMESNCDGSGTPTNSMNMVIYLSAEEACTVTVTLDSSSVGPFNNSAYEKVYNIPANTVISTEIIPKGINNATQSGTNPNYDARLITDPPPAGTGGEGLFRKKGIHIVSTKPIVAYAHIYGSVASGATMLLPVTAWGHNYTSMNSEQRDASMSYSWMYVIAKENNTMVRITPSVATRLGKPAGQTFDVLLQKGQIYQVVAQSDCATGDGPELTGTTVQSIAGPDGECHTVAVFAGSGRTAGEQTECGTGSGRDNDIQQLFPEQTWGKRYLTVPFSSANSAAGSPTQLQTCVYKVLVRDPTTVVRRNGVVLTGLIKNKYYRYKSNTMDSIIADKPIMVGQFMSMGNGCGTGLGDPEMVYLSPMEQAITRVGFYRNDKESIVINYLTLVVPTKGVGSLRIDGSTTYTTFPHATPGYTVVVKSWPAAKAQCTVTCDSAFTGITYGLGGAESYAYNAGTYLNNLNGIRNLHNSSDTTNGGKNSHAYTCEGSPVELSILLRYQVTKLVWKLSALGFDIMPNLDVTLDPASTAYKGTVTNNGVLYYKYTLPGTYTFNKAGTFYVQVLATSPSLTDYCNNTEEFYMGFEVKAKPVADFTIANTTGCVKDTTFLTGPAATSLSNIQQWLWTFPDGSVSHSKDTSKILSAAGSNTVTLRVVSEEGCVAEVAKQVSLYAVPTASVTAAPASACEGSEITLTPSAAYAGSAVINKYYWNFANGKDSTATAAGVQKVLYNKPGSYEVKLVTGVSKLCVSDTARKVVAIYSKPVIDITYPAGCLPADGVVQFTNNTATPDGQTITAHAWNFGDATATPANPNTATVASPSHVYAANSYQISYRATSSQGCITDTVIKATFSVMPVVNFPALTAVCENAAAYSIAIATVNGSVVTGGTYSGNGVATDGTFTPATAGPGVHTISYSYTAAGGCTVTKTSAIEVYARPLASFTATSSVCLGEQVHIVPAATAGIYSWNWQLGNGTSVVYNNGNAFDVPYASAGNYNVVLATVSSQGCRSLPDTQKVSVHPLPVADFTAPVKICLPGDAAFVNTSTVADNSTLNYVWNFGDGTATVTTKAPSHTYATAGTYAVVLTATSSYGCVSTTTKSVNDFYARPVAAFTIAPEQVCEGTPVTLTDASTPADGIAKRSWNLGDNGPDVAGKVVEKLYNNARTYTVQLTVTNNASCTATVSKQVVVHPQPQIDAGKSFAVQEGTQIQFEATSNSSSFAFSWTPAADLSNASVLQPKLVVNRDATYRLTAVGDYSCTATDSLTVKVLKIVVVPNAFTPNGDNINDKWEIANLSDYADCVVQVFNRYGQKMLEQKGYQVPWNGKINGRDVPVGTYYYVIRLGDGSAPLTGSITIIR</sequence>
<dbReference type="STRING" id="477680.SAMN05421788_113108"/>
<feature type="domain" description="PKD" evidence="1">
    <location>
        <begin position="657"/>
        <end position="704"/>
    </location>
</feature>
<protein>
    <submittedName>
        <fullName evidence="2">Gliding motility-associated C-terminal domain-containing protein</fullName>
    </submittedName>
</protein>
<gene>
    <name evidence="2" type="ORF">SAMN05421788_113108</name>
</gene>